<reference evidence="2 3" key="1">
    <citation type="journal article" date="2015" name="Genome Announc.">
        <title>Complete Genome Sequence of Methylobacterium aquaticum Strain 22A, Isolated from Racomitrium japonicum Moss.</title>
        <authorList>
            <person name="Tani A."/>
            <person name="Ogura Y."/>
            <person name="Hayashi T."/>
            <person name="Kimbara K."/>
        </authorList>
    </citation>
    <scope>NUCLEOTIDE SEQUENCE [LARGE SCALE GENOMIC DNA]</scope>
    <source>
        <strain evidence="2 3">MA-22A</strain>
        <plasmid evidence="3">Plasmid pMaq22A_1p DNA</plasmid>
    </source>
</reference>
<proteinExistence type="predicted"/>
<feature type="domain" description="HNH nuclease" evidence="1">
    <location>
        <begin position="77"/>
        <end position="123"/>
    </location>
</feature>
<dbReference type="OrthoDB" id="7728307at2"/>
<dbReference type="KEGG" id="maqu:Maq22A_1p38510"/>
<geneLocation type="plasmid" evidence="3">
    <name>pMaq22A_1p DNA</name>
</geneLocation>
<sequence length="187" mass="20367">MARTCSIADCEKPAWARDLCCMQYRRLRRYGDPLGGGTFAGQPMAFARQAAATKQDECITWPFGTDGHGYGRICSDGAHRIVCEIAHGLAPTSEHEAAHSCGNGHRGCVNPGHLRWATHKENHSDRILHGTNNAGETHGANKLTAQSVAEIRRLFADGSTKASLARSFNVSESCVRKIISGKNWRHA</sequence>
<evidence type="ECO:0000313" key="3">
    <source>
        <dbReference type="Proteomes" id="UP000061432"/>
    </source>
</evidence>
<organism evidence="2 3">
    <name type="scientific">Methylobacterium aquaticum</name>
    <dbReference type="NCBI Taxonomy" id="270351"/>
    <lineage>
        <taxon>Bacteria</taxon>
        <taxon>Pseudomonadati</taxon>
        <taxon>Pseudomonadota</taxon>
        <taxon>Alphaproteobacteria</taxon>
        <taxon>Hyphomicrobiales</taxon>
        <taxon>Methylobacteriaceae</taxon>
        <taxon>Methylobacterium</taxon>
    </lineage>
</organism>
<dbReference type="SUPFAM" id="SSF54060">
    <property type="entry name" value="His-Me finger endonucleases"/>
    <property type="match status" value="1"/>
</dbReference>
<evidence type="ECO:0000313" key="2">
    <source>
        <dbReference type="EMBL" id="BAR47330.1"/>
    </source>
</evidence>
<name>A0A1Y0ZC46_9HYPH</name>
<dbReference type="GO" id="GO:0004519">
    <property type="term" value="F:endonuclease activity"/>
    <property type="evidence" value="ECO:0007669"/>
    <property type="project" value="InterPro"/>
</dbReference>
<accession>A0A1Y0ZC46</accession>
<gene>
    <name evidence="2" type="ORF">Maq22A_1p38510</name>
</gene>
<dbReference type="Proteomes" id="UP000061432">
    <property type="component" value="Plasmid pMaq22A_1p"/>
</dbReference>
<dbReference type="InterPro" id="IPR003615">
    <property type="entry name" value="HNH_nuc"/>
</dbReference>
<dbReference type="AlphaFoldDB" id="A0A1Y0ZC46"/>
<protein>
    <recommendedName>
        <fullName evidence="1">HNH nuclease domain-containing protein</fullName>
    </recommendedName>
</protein>
<evidence type="ECO:0000259" key="1">
    <source>
        <dbReference type="Pfam" id="PF13392"/>
    </source>
</evidence>
<dbReference type="Pfam" id="PF13392">
    <property type="entry name" value="HNH_3"/>
    <property type="match status" value="1"/>
</dbReference>
<reference evidence="3" key="2">
    <citation type="submission" date="2015-01" db="EMBL/GenBank/DDBJ databases">
        <title>Complete genome sequence of Methylobacterium aquaticum strain 22A.</title>
        <authorList>
            <person name="Tani A."/>
            <person name="Ogura Y."/>
            <person name="Hayashi T."/>
        </authorList>
    </citation>
    <scope>NUCLEOTIDE SEQUENCE [LARGE SCALE GENOMIC DNA]</scope>
    <source>
        <strain evidence="3">MA-22A</strain>
        <plasmid evidence="3">Plasmid pMaq22A_1p DNA</plasmid>
    </source>
</reference>
<dbReference type="Gene3D" id="3.90.75.10">
    <property type="entry name" value="Homing Intron 3 (I-ppo) Encoded Endonuclease, Chain A"/>
    <property type="match status" value="1"/>
</dbReference>
<dbReference type="EMBL" id="AP014705">
    <property type="protein sequence ID" value="BAR47330.1"/>
    <property type="molecule type" value="Genomic_DNA"/>
</dbReference>
<dbReference type="InterPro" id="IPR044925">
    <property type="entry name" value="His-Me_finger_sf"/>
</dbReference>
<keyword evidence="2" id="KW-0614">Plasmid</keyword>
<dbReference type="InterPro" id="IPR044930">
    <property type="entry name" value="Homing_endonuclease_His-Me"/>
</dbReference>